<feature type="domain" description="Leucine-binding protein" evidence="5">
    <location>
        <begin position="128"/>
        <end position="443"/>
    </location>
</feature>
<gene>
    <name evidence="6" type="ORF">GCM10009547_22470</name>
</gene>
<evidence type="ECO:0000259" key="5">
    <source>
        <dbReference type="Pfam" id="PF13458"/>
    </source>
</evidence>
<evidence type="ECO:0000256" key="3">
    <source>
        <dbReference type="SAM" id="MobiDB-lite"/>
    </source>
</evidence>
<evidence type="ECO:0000313" key="7">
    <source>
        <dbReference type="Proteomes" id="UP001500957"/>
    </source>
</evidence>
<keyword evidence="2 4" id="KW-0732">Signal</keyword>
<evidence type="ECO:0000313" key="6">
    <source>
        <dbReference type="EMBL" id="GAA0619506.1"/>
    </source>
</evidence>
<dbReference type="SUPFAM" id="SSF53822">
    <property type="entry name" value="Periplasmic binding protein-like I"/>
    <property type="match status" value="1"/>
</dbReference>
<evidence type="ECO:0000256" key="4">
    <source>
        <dbReference type="SAM" id="SignalP"/>
    </source>
</evidence>
<organism evidence="6 7">
    <name type="scientific">Sporichthya brevicatena</name>
    <dbReference type="NCBI Taxonomy" id="171442"/>
    <lineage>
        <taxon>Bacteria</taxon>
        <taxon>Bacillati</taxon>
        <taxon>Actinomycetota</taxon>
        <taxon>Actinomycetes</taxon>
        <taxon>Sporichthyales</taxon>
        <taxon>Sporichthyaceae</taxon>
        <taxon>Sporichthya</taxon>
    </lineage>
</organism>
<feature type="chain" id="PRO_5046137404" description="Leucine-binding protein domain-containing protein" evidence="4">
    <location>
        <begin position="21"/>
        <end position="496"/>
    </location>
</feature>
<dbReference type="RefSeq" id="WP_344604683.1">
    <property type="nucleotide sequence ID" value="NZ_BAAAHE010000016.1"/>
</dbReference>
<name>A0ABN1GU27_9ACTN</name>
<proteinExistence type="inferred from homology"/>
<feature type="signal peptide" evidence="4">
    <location>
        <begin position="1"/>
        <end position="20"/>
    </location>
</feature>
<dbReference type="Gene3D" id="3.40.50.2300">
    <property type="match status" value="2"/>
</dbReference>
<evidence type="ECO:0000256" key="1">
    <source>
        <dbReference type="ARBA" id="ARBA00010062"/>
    </source>
</evidence>
<dbReference type="PROSITE" id="PS51257">
    <property type="entry name" value="PROKAR_LIPOPROTEIN"/>
    <property type="match status" value="1"/>
</dbReference>
<dbReference type="InterPro" id="IPR028081">
    <property type="entry name" value="Leu-bd"/>
</dbReference>
<comment type="similarity">
    <text evidence="1">Belongs to the leucine-binding protein family.</text>
</comment>
<dbReference type="PANTHER" id="PTHR47235:SF1">
    <property type="entry name" value="BLR6548 PROTEIN"/>
    <property type="match status" value="1"/>
</dbReference>
<accession>A0ABN1GU27</accession>
<keyword evidence="7" id="KW-1185">Reference proteome</keyword>
<evidence type="ECO:0000256" key="2">
    <source>
        <dbReference type="ARBA" id="ARBA00022729"/>
    </source>
</evidence>
<comment type="caution">
    <text evidence="6">The sequence shown here is derived from an EMBL/GenBank/DDBJ whole genome shotgun (WGS) entry which is preliminary data.</text>
</comment>
<dbReference type="PANTHER" id="PTHR47235">
    <property type="entry name" value="BLR6548 PROTEIN"/>
    <property type="match status" value="1"/>
</dbReference>
<dbReference type="Pfam" id="PF13458">
    <property type="entry name" value="Peripla_BP_6"/>
    <property type="match status" value="1"/>
</dbReference>
<dbReference type="Proteomes" id="UP001500957">
    <property type="component" value="Unassembled WGS sequence"/>
</dbReference>
<feature type="region of interest" description="Disordered" evidence="3">
    <location>
        <begin position="76"/>
        <end position="121"/>
    </location>
</feature>
<reference evidence="6 7" key="1">
    <citation type="journal article" date="2019" name="Int. J. Syst. Evol. Microbiol.">
        <title>The Global Catalogue of Microorganisms (GCM) 10K type strain sequencing project: providing services to taxonomists for standard genome sequencing and annotation.</title>
        <authorList>
            <consortium name="The Broad Institute Genomics Platform"/>
            <consortium name="The Broad Institute Genome Sequencing Center for Infectious Disease"/>
            <person name="Wu L."/>
            <person name="Ma J."/>
        </authorList>
    </citation>
    <scope>NUCLEOTIDE SEQUENCE [LARGE SCALE GENOMIC DNA]</scope>
    <source>
        <strain evidence="6 7">JCM 10671</strain>
    </source>
</reference>
<sequence length="496" mass="50154">MRQRRAAALVAAVLSGVVLVSGCGTRVDPAEVRAGAQANGPVTLDQAALDQLREAAAAAANGAAAPAAPGAAGELPDVVGGATVPGSGTTGSPGTTAAPGSTTTKPGTTAAAPAAPADGGKCTTQGAPIALGQVGTFSGLAGPIAGDGLTAMAVWAKQVNARGGLACHPVTLYTRDDGGDPSRAAAATKDLIGRGVVAFVGNLTALTQSGFLPEIKKNCIPAIGIDFGAEWATEPCLFPQGGGWRESIAGLVQQAADRGHRRIGLLYCVEINTCSSIGKDIGAAAKQAGIELVYSSSISLTQTDYTAQCQNAKNAKVEELVVAMEGSAMARLARSCVALNYKPLLVGAAWAVNPKQAEDPQIRELGLAAVNPNAPWFATDQPGLREYQAALKTYAPQIVSSGMTLQMWSSGKILEAAVALLGPAAREKPLTADQILSGLGKIQNETLGGITAPLNYAQKGKSRSSGCVFVTLLGKQGWTAPNGSKPLCISGARDLR</sequence>
<feature type="compositionally biased region" description="Low complexity" evidence="3">
    <location>
        <begin position="80"/>
        <end position="120"/>
    </location>
</feature>
<dbReference type="InterPro" id="IPR028082">
    <property type="entry name" value="Peripla_BP_I"/>
</dbReference>
<dbReference type="EMBL" id="BAAAHE010000016">
    <property type="protein sequence ID" value="GAA0619506.1"/>
    <property type="molecule type" value="Genomic_DNA"/>
</dbReference>
<protein>
    <recommendedName>
        <fullName evidence="5">Leucine-binding protein domain-containing protein</fullName>
    </recommendedName>
</protein>